<dbReference type="PIRSF" id="PIRSF016020">
    <property type="entry name" value="PHexose_mutarotase"/>
    <property type="match status" value="1"/>
</dbReference>
<comment type="similarity">
    <text evidence="2 4">Belongs to the glucose-6-phosphate 1-epimerase family.</text>
</comment>
<organism evidence="5 6">
    <name type="scientific">Ferrimonas gelatinilytica</name>
    <dbReference type="NCBI Taxonomy" id="1255257"/>
    <lineage>
        <taxon>Bacteria</taxon>
        <taxon>Pseudomonadati</taxon>
        <taxon>Pseudomonadota</taxon>
        <taxon>Gammaproteobacteria</taxon>
        <taxon>Alteromonadales</taxon>
        <taxon>Ferrimonadaceae</taxon>
        <taxon>Ferrimonas</taxon>
    </lineage>
</organism>
<dbReference type="InterPro" id="IPR008183">
    <property type="entry name" value="Aldose_1/G6P_1-epimerase"/>
</dbReference>
<dbReference type="SUPFAM" id="SSF74650">
    <property type="entry name" value="Galactose mutarotase-like"/>
    <property type="match status" value="1"/>
</dbReference>
<gene>
    <name evidence="5" type="ORF">GCM10025772_12890</name>
</gene>
<keyword evidence="3 4" id="KW-0413">Isomerase</keyword>
<keyword evidence="6" id="KW-1185">Reference proteome</keyword>
<dbReference type="InterPro" id="IPR014718">
    <property type="entry name" value="GH-type_carb-bd"/>
</dbReference>
<dbReference type="InterPro" id="IPR011013">
    <property type="entry name" value="Gal_mutarotase_sf_dom"/>
</dbReference>
<dbReference type="EMBL" id="BAABLF010000006">
    <property type="protein sequence ID" value="GAA5189745.1"/>
    <property type="molecule type" value="Genomic_DNA"/>
</dbReference>
<evidence type="ECO:0000256" key="2">
    <source>
        <dbReference type="ARBA" id="ARBA00005866"/>
    </source>
</evidence>
<dbReference type="Pfam" id="PF01263">
    <property type="entry name" value="Aldose_epim"/>
    <property type="match status" value="1"/>
</dbReference>
<comment type="catalytic activity">
    <reaction evidence="1">
        <text>alpha-D-glucose 6-phosphate = beta-D-glucose 6-phosphate</text>
        <dbReference type="Rhea" id="RHEA:16249"/>
        <dbReference type="ChEBI" id="CHEBI:58225"/>
        <dbReference type="ChEBI" id="CHEBI:58247"/>
        <dbReference type="EC" id="5.1.3.15"/>
    </reaction>
</comment>
<dbReference type="PANTHER" id="PTHR11122">
    <property type="entry name" value="APOSPORY-ASSOCIATED PROTEIN C-RELATED"/>
    <property type="match status" value="1"/>
</dbReference>
<name>A0ABP9S1J3_9GAMM</name>
<dbReference type="CDD" id="cd09020">
    <property type="entry name" value="D-hex-6-P-epi_like"/>
    <property type="match status" value="1"/>
</dbReference>
<dbReference type="Proteomes" id="UP001501600">
    <property type="component" value="Unassembled WGS sequence"/>
</dbReference>
<reference evidence="6" key="1">
    <citation type="journal article" date="2019" name="Int. J. Syst. Evol. Microbiol.">
        <title>The Global Catalogue of Microorganisms (GCM) 10K type strain sequencing project: providing services to taxonomists for standard genome sequencing and annotation.</title>
        <authorList>
            <consortium name="The Broad Institute Genomics Platform"/>
            <consortium name="The Broad Institute Genome Sequencing Center for Infectious Disease"/>
            <person name="Wu L."/>
            <person name="Ma J."/>
        </authorList>
    </citation>
    <scope>NUCLEOTIDE SEQUENCE [LARGE SCALE GENOMIC DNA]</scope>
    <source>
        <strain evidence="6">JCM 18720</strain>
    </source>
</reference>
<protein>
    <recommendedName>
        <fullName evidence="4">Putative glucose-6-phosphate 1-epimerase</fullName>
        <ecNumber evidence="4">5.1.3.15</ecNumber>
    </recommendedName>
</protein>
<dbReference type="RefSeq" id="WP_345316221.1">
    <property type="nucleotide sequence ID" value="NZ_BAABLF010000006.1"/>
</dbReference>
<comment type="caution">
    <text evidence="5">The sequence shown here is derived from an EMBL/GenBank/DDBJ whole genome shotgun (WGS) entry which is preliminary data.</text>
</comment>
<evidence type="ECO:0000313" key="5">
    <source>
        <dbReference type="EMBL" id="GAA5189745.1"/>
    </source>
</evidence>
<dbReference type="EC" id="5.1.3.15" evidence="4"/>
<proteinExistence type="inferred from homology"/>
<evidence type="ECO:0000256" key="4">
    <source>
        <dbReference type="PIRNR" id="PIRNR016020"/>
    </source>
</evidence>
<dbReference type="InterPro" id="IPR025532">
    <property type="entry name" value="G6P_1-epimerase"/>
</dbReference>
<dbReference type="Gene3D" id="2.70.98.10">
    <property type="match status" value="1"/>
</dbReference>
<evidence type="ECO:0000256" key="1">
    <source>
        <dbReference type="ARBA" id="ARBA00001096"/>
    </source>
</evidence>
<dbReference type="PANTHER" id="PTHR11122:SF13">
    <property type="entry name" value="GLUCOSE-6-PHOSPHATE 1-EPIMERASE"/>
    <property type="match status" value="1"/>
</dbReference>
<sequence length="267" mass="29427">MSPTSPITLRAGDSEIIACRFGAHLLSWRHRGQEQLWLSSNADLGGQHPIRGGVPLCFPWFGGAKGGPSHGFARTSLWELTSNDASSGRLQFELSDSPQTRALWPHRFHARMEIQCDTQGLQLELTIENRDNRPWSFTGALHSYFACEDVTQVLLPELTSRPFHDKLSGQEAHFDAGALPIPIDAVVPGLDRVQLDNRIIRNQGNDATVIWNPGQQGAAAMPDITPGHWRHFLCIESAVARSPVTLAPGQRHRLAQRVLPASHEGGH</sequence>
<evidence type="ECO:0000256" key="3">
    <source>
        <dbReference type="ARBA" id="ARBA00023235"/>
    </source>
</evidence>
<evidence type="ECO:0000313" key="6">
    <source>
        <dbReference type="Proteomes" id="UP001501600"/>
    </source>
</evidence>
<accession>A0ABP9S1J3</accession>